<proteinExistence type="predicted"/>
<dbReference type="AlphaFoldDB" id="A0A426ZLS0"/>
<name>A0A426ZLS0_ENSVE</name>
<reference evidence="1 2" key="1">
    <citation type="journal article" date="2014" name="Agronomy (Basel)">
        <title>A Draft Genome Sequence for Ensete ventricosum, the Drought-Tolerant Tree Against Hunger.</title>
        <authorList>
            <person name="Harrison J."/>
            <person name="Moore K.A."/>
            <person name="Paszkiewicz K."/>
            <person name="Jones T."/>
            <person name="Grant M."/>
            <person name="Ambacheew D."/>
            <person name="Muzemil S."/>
            <person name="Studholme D.J."/>
        </authorList>
    </citation>
    <scope>NUCLEOTIDE SEQUENCE [LARGE SCALE GENOMIC DNA]</scope>
</reference>
<dbReference type="EMBL" id="AMZH03006016">
    <property type="protein sequence ID" value="RRT64885.1"/>
    <property type="molecule type" value="Genomic_DNA"/>
</dbReference>
<accession>A0A426ZLS0</accession>
<dbReference type="Proteomes" id="UP000287651">
    <property type="component" value="Unassembled WGS sequence"/>
</dbReference>
<protein>
    <submittedName>
        <fullName evidence="1">Uncharacterized protein</fullName>
    </submittedName>
</protein>
<organism evidence="1 2">
    <name type="scientific">Ensete ventricosum</name>
    <name type="common">Abyssinian banana</name>
    <name type="synonym">Musa ensete</name>
    <dbReference type="NCBI Taxonomy" id="4639"/>
    <lineage>
        <taxon>Eukaryota</taxon>
        <taxon>Viridiplantae</taxon>
        <taxon>Streptophyta</taxon>
        <taxon>Embryophyta</taxon>
        <taxon>Tracheophyta</taxon>
        <taxon>Spermatophyta</taxon>
        <taxon>Magnoliopsida</taxon>
        <taxon>Liliopsida</taxon>
        <taxon>Zingiberales</taxon>
        <taxon>Musaceae</taxon>
        <taxon>Ensete</taxon>
    </lineage>
</organism>
<comment type="caution">
    <text evidence="1">The sequence shown here is derived from an EMBL/GenBank/DDBJ whole genome shotgun (WGS) entry which is preliminary data.</text>
</comment>
<evidence type="ECO:0000313" key="2">
    <source>
        <dbReference type="Proteomes" id="UP000287651"/>
    </source>
</evidence>
<gene>
    <name evidence="1" type="ORF">B296_00041490</name>
</gene>
<evidence type="ECO:0000313" key="1">
    <source>
        <dbReference type="EMBL" id="RRT64885.1"/>
    </source>
</evidence>
<sequence>MRRKSDRRGPHDSGMGGGGMRLCSTWLEASGVFGCGRRDGDLSGLALSISFGVSVTLSSDERVSDAYVERRRSTFISTMSLDNCVDATADLIAKRYHL</sequence>